<dbReference type="AlphaFoldDB" id="A4A0E7"/>
<dbReference type="EMBL" id="AANZ01000028">
    <property type="protein sequence ID" value="EAQ77767.1"/>
    <property type="molecule type" value="Genomic_DNA"/>
</dbReference>
<evidence type="ECO:0000313" key="1">
    <source>
        <dbReference type="EMBL" id="EAQ77767.1"/>
    </source>
</evidence>
<reference evidence="1 2" key="1">
    <citation type="submission" date="2006-02" db="EMBL/GenBank/DDBJ databases">
        <authorList>
            <person name="Amann R."/>
            <person name="Ferriera S."/>
            <person name="Johnson J."/>
            <person name="Kravitz S."/>
            <person name="Halpern A."/>
            <person name="Remington K."/>
            <person name="Beeson K."/>
            <person name="Tran B."/>
            <person name="Rogers Y.-H."/>
            <person name="Friedman R."/>
            <person name="Venter J.C."/>
        </authorList>
    </citation>
    <scope>NUCLEOTIDE SEQUENCE [LARGE SCALE GENOMIC DNA]</scope>
    <source>
        <strain evidence="1 2">DSM 3645</strain>
    </source>
</reference>
<dbReference type="Proteomes" id="UP000004358">
    <property type="component" value="Unassembled WGS sequence"/>
</dbReference>
<organism evidence="1 2">
    <name type="scientific">Blastopirellula marina DSM 3645</name>
    <dbReference type="NCBI Taxonomy" id="314230"/>
    <lineage>
        <taxon>Bacteria</taxon>
        <taxon>Pseudomonadati</taxon>
        <taxon>Planctomycetota</taxon>
        <taxon>Planctomycetia</taxon>
        <taxon>Pirellulales</taxon>
        <taxon>Pirellulaceae</taxon>
        <taxon>Blastopirellula</taxon>
    </lineage>
</organism>
<name>A4A0E7_9BACT</name>
<evidence type="ECO:0000313" key="2">
    <source>
        <dbReference type="Proteomes" id="UP000004358"/>
    </source>
</evidence>
<accession>A4A0E7</accession>
<gene>
    <name evidence="1" type="ORF">DSM3645_25397</name>
</gene>
<sequence>MAISQHAKTRVGQLGEWAKIKQLQAVHPRSKQFIRRQRNARVAIIRESAL</sequence>
<comment type="caution">
    <text evidence="1">The sequence shown here is derived from an EMBL/GenBank/DDBJ whole genome shotgun (WGS) entry which is preliminary data.</text>
</comment>
<protein>
    <submittedName>
        <fullName evidence="1">Uncharacterized protein</fullName>
    </submittedName>
</protein>
<dbReference type="HOGENOM" id="CLU_3115114_0_0_0"/>
<proteinExistence type="predicted"/>